<gene>
    <name evidence="4" type="ORF">DDZ18_11465</name>
</gene>
<dbReference type="GO" id="GO:0008757">
    <property type="term" value="F:S-adenosylmethionine-dependent methyltransferase activity"/>
    <property type="evidence" value="ECO:0007669"/>
    <property type="project" value="InterPro"/>
</dbReference>
<dbReference type="InterPro" id="IPR013216">
    <property type="entry name" value="Methyltransf_11"/>
</dbReference>
<dbReference type="InterPro" id="IPR050602">
    <property type="entry name" value="Malonyl-ACP_OMT"/>
</dbReference>
<comment type="caution">
    <text evidence="4">The sequence shown here is derived from an EMBL/GenBank/DDBJ whole genome shotgun (WGS) entry which is preliminary data.</text>
</comment>
<dbReference type="RefSeq" id="WP_109253528.1">
    <property type="nucleotide sequence ID" value="NZ_QEXV01000005.1"/>
</dbReference>
<protein>
    <submittedName>
        <fullName evidence="4">SAM-dependent methyltransferase</fullName>
    </submittedName>
</protein>
<feature type="domain" description="Methyltransferase type 11" evidence="3">
    <location>
        <begin position="71"/>
        <end position="152"/>
    </location>
</feature>
<dbReference type="EMBL" id="QEXV01000005">
    <property type="protein sequence ID" value="PWE16805.1"/>
    <property type="molecule type" value="Genomic_DNA"/>
</dbReference>
<dbReference type="PANTHER" id="PTHR13090">
    <property type="entry name" value="ARGININE-HYDROXYLASE NDUFAF5, MITOCHONDRIAL"/>
    <property type="match status" value="1"/>
</dbReference>
<keyword evidence="2 4" id="KW-0808">Transferase</keyword>
<evidence type="ECO:0000259" key="3">
    <source>
        <dbReference type="Pfam" id="PF08241"/>
    </source>
</evidence>
<dbReference type="AlphaFoldDB" id="A0A2U2BS19"/>
<dbReference type="PANTHER" id="PTHR13090:SF1">
    <property type="entry name" value="ARGININE-HYDROXYLASE NDUFAF5, MITOCHONDRIAL"/>
    <property type="match status" value="1"/>
</dbReference>
<evidence type="ECO:0000256" key="2">
    <source>
        <dbReference type="ARBA" id="ARBA00022679"/>
    </source>
</evidence>
<dbReference type="SUPFAM" id="SSF53335">
    <property type="entry name" value="S-adenosyl-L-methionine-dependent methyltransferases"/>
    <property type="match status" value="1"/>
</dbReference>
<accession>A0A2U2BS19</accession>
<dbReference type="GO" id="GO:0032259">
    <property type="term" value="P:methylation"/>
    <property type="evidence" value="ECO:0007669"/>
    <property type="project" value="UniProtKB-KW"/>
</dbReference>
<name>A0A2U2BS19_9PROT</name>
<proteinExistence type="predicted"/>
<dbReference type="Gene3D" id="3.40.50.150">
    <property type="entry name" value="Vaccinia Virus protein VP39"/>
    <property type="match status" value="1"/>
</dbReference>
<dbReference type="Proteomes" id="UP000245168">
    <property type="component" value="Unassembled WGS sequence"/>
</dbReference>
<keyword evidence="1 4" id="KW-0489">Methyltransferase</keyword>
<dbReference type="InterPro" id="IPR029063">
    <property type="entry name" value="SAM-dependent_MTases_sf"/>
</dbReference>
<evidence type="ECO:0000256" key="1">
    <source>
        <dbReference type="ARBA" id="ARBA00022603"/>
    </source>
</evidence>
<reference evidence="5" key="1">
    <citation type="submission" date="2018-05" db="EMBL/GenBank/DDBJ databases">
        <authorList>
            <person name="Liu B.-T."/>
        </authorList>
    </citation>
    <scope>NUCLEOTIDE SEQUENCE [LARGE SCALE GENOMIC DNA]</scope>
    <source>
        <strain evidence="5">WD6-1</strain>
    </source>
</reference>
<organism evidence="4 5">
    <name type="scientific">Marinicauda salina</name>
    <dbReference type="NCBI Taxonomy" id="2135793"/>
    <lineage>
        <taxon>Bacteria</taxon>
        <taxon>Pseudomonadati</taxon>
        <taxon>Pseudomonadota</taxon>
        <taxon>Alphaproteobacteria</taxon>
        <taxon>Maricaulales</taxon>
        <taxon>Maricaulaceae</taxon>
        <taxon>Marinicauda</taxon>
    </lineage>
</organism>
<sequence>MDPDAPSPASSGPPVLFDRALVRVRRNRAAREFSRYDFLHARVADDLLDRVESVSRDFDTCLILGGGGAVGRALAERPHAAEKIGTLIEADLSEPMARRAAGPALCLDEERLPIADASVDLVLSCLSLHWTNDLVGALVQINLALRPDGFFAGAMLGGATLTELRQAMLAAESEVSGGAAARVSPFADTIDLAGLLGRAGFAMPVSDVDRLKARYPDAGALMRDLRGMGETSALAGRPRTPAGRALFERMEAVYAERFAEDDGRVPASFEILHAAGWAPHPDQPRPKRPGSAQARLADALGAKEVSAGEKAGG</sequence>
<evidence type="ECO:0000313" key="4">
    <source>
        <dbReference type="EMBL" id="PWE16805.1"/>
    </source>
</evidence>
<keyword evidence="5" id="KW-1185">Reference proteome</keyword>
<evidence type="ECO:0000313" key="5">
    <source>
        <dbReference type="Proteomes" id="UP000245168"/>
    </source>
</evidence>
<dbReference type="Pfam" id="PF08241">
    <property type="entry name" value="Methyltransf_11"/>
    <property type="match status" value="1"/>
</dbReference>
<dbReference type="OrthoDB" id="9793723at2"/>